<keyword evidence="2 4" id="KW-0863">Zinc-finger</keyword>
<feature type="domain" description="GRF-type" evidence="6">
    <location>
        <begin position="50"/>
        <end position="95"/>
    </location>
</feature>
<evidence type="ECO:0000256" key="1">
    <source>
        <dbReference type="ARBA" id="ARBA00022723"/>
    </source>
</evidence>
<keyword evidence="5" id="KW-0812">Transmembrane</keyword>
<name>A0A6A1UJ08_9ROSI</name>
<protein>
    <recommendedName>
        <fullName evidence="6">GRF-type domain-containing protein</fullName>
    </recommendedName>
</protein>
<keyword evidence="3" id="KW-0862">Zinc</keyword>
<reference evidence="7 8" key="1">
    <citation type="journal article" date="2019" name="Plant Biotechnol. J.">
        <title>The red bayberry genome and genetic basis of sex determination.</title>
        <authorList>
            <person name="Jia H.M."/>
            <person name="Jia H.J."/>
            <person name="Cai Q.L."/>
            <person name="Wang Y."/>
            <person name="Zhao H.B."/>
            <person name="Yang W.F."/>
            <person name="Wang G.Y."/>
            <person name="Li Y.H."/>
            <person name="Zhan D.L."/>
            <person name="Shen Y.T."/>
            <person name="Niu Q.F."/>
            <person name="Chang L."/>
            <person name="Qiu J."/>
            <person name="Zhao L."/>
            <person name="Xie H.B."/>
            <person name="Fu W.Y."/>
            <person name="Jin J."/>
            <person name="Li X.W."/>
            <person name="Jiao Y."/>
            <person name="Zhou C.C."/>
            <person name="Tu T."/>
            <person name="Chai C.Y."/>
            <person name="Gao J.L."/>
            <person name="Fan L.J."/>
            <person name="van de Weg E."/>
            <person name="Wang J.Y."/>
            <person name="Gao Z.S."/>
        </authorList>
    </citation>
    <scope>NUCLEOTIDE SEQUENCE [LARGE SCALE GENOMIC DNA]</scope>
    <source>
        <tissue evidence="7">Leaves</tissue>
    </source>
</reference>
<dbReference type="GO" id="GO:0008270">
    <property type="term" value="F:zinc ion binding"/>
    <property type="evidence" value="ECO:0007669"/>
    <property type="project" value="UniProtKB-KW"/>
</dbReference>
<evidence type="ECO:0000313" key="8">
    <source>
        <dbReference type="Proteomes" id="UP000516437"/>
    </source>
</evidence>
<sequence>MNTTLNSHSPARSQCKLRMSQSYSSPYHRGGGSRGSFTLKWNDLPEPPLCLCNLRACVKTSMTNGNPGCRFFGCPMFSAGVKGSGCDYFQWIDPPTCPRREEMLLPLVKKMKNMEVEARKQKMKENCMLISMIASWVLLAATVIYCYFKCLKMNDNSTCNYEFVLE</sequence>
<evidence type="ECO:0000256" key="4">
    <source>
        <dbReference type="PROSITE-ProRule" id="PRU01343"/>
    </source>
</evidence>
<evidence type="ECO:0000256" key="2">
    <source>
        <dbReference type="ARBA" id="ARBA00022771"/>
    </source>
</evidence>
<proteinExistence type="predicted"/>
<dbReference type="AlphaFoldDB" id="A0A6A1UJ08"/>
<evidence type="ECO:0000256" key="3">
    <source>
        <dbReference type="ARBA" id="ARBA00022833"/>
    </source>
</evidence>
<dbReference type="Proteomes" id="UP000516437">
    <property type="component" value="Unassembled WGS sequence"/>
</dbReference>
<organism evidence="7 8">
    <name type="scientific">Morella rubra</name>
    <name type="common">Chinese bayberry</name>
    <dbReference type="NCBI Taxonomy" id="262757"/>
    <lineage>
        <taxon>Eukaryota</taxon>
        <taxon>Viridiplantae</taxon>
        <taxon>Streptophyta</taxon>
        <taxon>Embryophyta</taxon>
        <taxon>Tracheophyta</taxon>
        <taxon>Spermatophyta</taxon>
        <taxon>Magnoliopsida</taxon>
        <taxon>eudicotyledons</taxon>
        <taxon>Gunneridae</taxon>
        <taxon>Pentapetalae</taxon>
        <taxon>rosids</taxon>
        <taxon>fabids</taxon>
        <taxon>Fagales</taxon>
        <taxon>Myricaceae</taxon>
        <taxon>Morella</taxon>
    </lineage>
</organism>
<evidence type="ECO:0000259" key="6">
    <source>
        <dbReference type="PROSITE" id="PS51999"/>
    </source>
</evidence>
<dbReference type="EMBL" id="RXIC02000199">
    <property type="protein sequence ID" value="KAB1200206.1"/>
    <property type="molecule type" value="Genomic_DNA"/>
</dbReference>
<dbReference type="PANTHER" id="PTHR33248">
    <property type="entry name" value="ZINC ION-BINDING PROTEIN"/>
    <property type="match status" value="1"/>
</dbReference>
<feature type="transmembrane region" description="Helical" evidence="5">
    <location>
        <begin position="128"/>
        <end position="148"/>
    </location>
</feature>
<gene>
    <name evidence="7" type="ORF">CJ030_MR0G007851</name>
</gene>
<keyword evidence="8" id="KW-1185">Reference proteome</keyword>
<dbReference type="PROSITE" id="PS51999">
    <property type="entry name" value="ZF_GRF"/>
    <property type="match status" value="1"/>
</dbReference>
<evidence type="ECO:0000256" key="5">
    <source>
        <dbReference type="SAM" id="Phobius"/>
    </source>
</evidence>
<accession>A0A6A1UJ08</accession>
<dbReference type="OrthoDB" id="2822301at2759"/>
<keyword evidence="1" id="KW-0479">Metal-binding</keyword>
<dbReference type="InterPro" id="IPR010666">
    <property type="entry name" value="Znf_GRF"/>
</dbReference>
<comment type="caution">
    <text evidence="7">The sequence shown here is derived from an EMBL/GenBank/DDBJ whole genome shotgun (WGS) entry which is preliminary data.</text>
</comment>
<keyword evidence="5" id="KW-1133">Transmembrane helix</keyword>
<dbReference type="Pfam" id="PF06839">
    <property type="entry name" value="Zn_ribbon_GRF"/>
    <property type="match status" value="1"/>
</dbReference>
<evidence type="ECO:0000313" key="7">
    <source>
        <dbReference type="EMBL" id="KAB1200206.1"/>
    </source>
</evidence>
<keyword evidence="5" id="KW-0472">Membrane</keyword>